<keyword evidence="2" id="KW-1185">Reference proteome</keyword>
<dbReference type="InterPro" id="IPR029069">
    <property type="entry name" value="HotDog_dom_sf"/>
</dbReference>
<reference evidence="1 2" key="1">
    <citation type="journal article" date="2012" name="Genome Biol.">
        <title>Genome and low-iron response of an oceanic diatom adapted to chronic iron limitation.</title>
        <authorList>
            <person name="Lommer M."/>
            <person name="Specht M."/>
            <person name="Roy A.S."/>
            <person name="Kraemer L."/>
            <person name="Andreson R."/>
            <person name="Gutowska M.A."/>
            <person name="Wolf J."/>
            <person name="Bergner S.V."/>
            <person name="Schilhabel M.B."/>
            <person name="Klostermeier U.C."/>
            <person name="Beiko R.G."/>
            <person name="Rosenstiel P."/>
            <person name="Hippler M."/>
            <person name="Laroche J."/>
        </authorList>
    </citation>
    <scope>NUCLEOTIDE SEQUENCE [LARGE SCALE GENOMIC DNA]</scope>
    <source>
        <strain evidence="1 2">CCMP1005</strain>
    </source>
</reference>
<dbReference type="OrthoDB" id="10255641at2759"/>
<name>K0SX00_THAOC</name>
<dbReference type="AlphaFoldDB" id="K0SX00"/>
<sequence>MTYKLNKMASTIQRIQSTLPESMHPFANSFLFNNMVKLAGTAGIRIDELSHKKATISLANARRVQNHIGGLHACSMALAAESATGILIGMNVPDTHLPLIKTMKVDFVRRCKGDIRAEATLSDEDYRRIHEEDKGEVWVPCTVVDESGNEPIKAEMLWAWVAKRRKSKL</sequence>
<dbReference type="Gene3D" id="3.10.129.10">
    <property type="entry name" value="Hotdog Thioesterase"/>
    <property type="match status" value="1"/>
</dbReference>
<dbReference type="OMA" id="GFLVGMN"/>
<gene>
    <name evidence="1" type="ORF">THAOC_16666</name>
</gene>
<evidence type="ECO:0000313" key="2">
    <source>
        <dbReference type="Proteomes" id="UP000266841"/>
    </source>
</evidence>
<dbReference type="SUPFAM" id="SSF54637">
    <property type="entry name" value="Thioesterase/thiol ester dehydrase-isomerase"/>
    <property type="match status" value="1"/>
</dbReference>
<dbReference type="eggNOG" id="ENOG502S44Y">
    <property type="taxonomic scope" value="Eukaryota"/>
</dbReference>
<dbReference type="InterPro" id="IPR027961">
    <property type="entry name" value="DUF4442"/>
</dbReference>
<evidence type="ECO:0008006" key="3">
    <source>
        <dbReference type="Google" id="ProtNLM"/>
    </source>
</evidence>
<proteinExistence type="predicted"/>
<protein>
    <recommendedName>
        <fullName evidence="3">DUF4442 domain-containing protein</fullName>
    </recommendedName>
</protein>
<evidence type="ECO:0000313" key="1">
    <source>
        <dbReference type="EMBL" id="EJK62712.1"/>
    </source>
</evidence>
<dbReference type="Proteomes" id="UP000266841">
    <property type="component" value="Unassembled WGS sequence"/>
</dbReference>
<accession>K0SX00</accession>
<comment type="caution">
    <text evidence="1">The sequence shown here is derived from an EMBL/GenBank/DDBJ whole genome shotgun (WGS) entry which is preliminary data.</text>
</comment>
<dbReference type="Pfam" id="PF14539">
    <property type="entry name" value="DUF4442"/>
    <property type="match status" value="1"/>
</dbReference>
<dbReference type="EMBL" id="AGNL01018671">
    <property type="protein sequence ID" value="EJK62712.1"/>
    <property type="molecule type" value="Genomic_DNA"/>
</dbReference>
<organism evidence="1 2">
    <name type="scientific">Thalassiosira oceanica</name>
    <name type="common">Marine diatom</name>
    <dbReference type="NCBI Taxonomy" id="159749"/>
    <lineage>
        <taxon>Eukaryota</taxon>
        <taxon>Sar</taxon>
        <taxon>Stramenopiles</taxon>
        <taxon>Ochrophyta</taxon>
        <taxon>Bacillariophyta</taxon>
        <taxon>Coscinodiscophyceae</taxon>
        <taxon>Thalassiosirophycidae</taxon>
        <taxon>Thalassiosirales</taxon>
        <taxon>Thalassiosiraceae</taxon>
        <taxon>Thalassiosira</taxon>
    </lineage>
</organism>
<dbReference type="CDD" id="cd03443">
    <property type="entry name" value="PaaI_thioesterase"/>
    <property type="match status" value="1"/>
</dbReference>